<dbReference type="OrthoDB" id="3294468at2"/>
<keyword evidence="3" id="KW-1185">Reference proteome</keyword>
<reference evidence="2 3" key="1">
    <citation type="submission" date="2017-06" db="EMBL/GenBank/DDBJ databases">
        <authorList>
            <person name="Kim H.J."/>
            <person name="Triplett B.A."/>
        </authorList>
    </citation>
    <scope>NUCLEOTIDE SEQUENCE [LARGE SCALE GENOMIC DNA]</scope>
    <source>
        <strain evidence="2 3">CGMCC 4.5593</strain>
    </source>
</reference>
<protein>
    <submittedName>
        <fullName evidence="2">Uncharacterized protein</fullName>
    </submittedName>
</protein>
<dbReference type="EMBL" id="FZPH01000015">
    <property type="protein sequence ID" value="SNT63688.1"/>
    <property type="molecule type" value="Genomic_DNA"/>
</dbReference>
<dbReference type="Proteomes" id="UP000198362">
    <property type="component" value="Unassembled WGS sequence"/>
</dbReference>
<evidence type="ECO:0000313" key="2">
    <source>
        <dbReference type="EMBL" id="SNT63688.1"/>
    </source>
</evidence>
<gene>
    <name evidence="2" type="ORF">SAMN05421812_115187</name>
</gene>
<dbReference type="RefSeq" id="WP_089254147.1">
    <property type="nucleotide sequence ID" value="NZ_FZPH01000015.1"/>
</dbReference>
<accession>A0A239PAV8</accession>
<proteinExistence type="predicted"/>
<dbReference type="AlphaFoldDB" id="A0A239PAV8"/>
<name>A0A239PAV8_9ACTN</name>
<feature type="region of interest" description="Disordered" evidence="1">
    <location>
        <begin position="66"/>
        <end position="91"/>
    </location>
</feature>
<feature type="compositionally biased region" description="Pro residues" evidence="1">
    <location>
        <begin position="71"/>
        <end position="82"/>
    </location>
</feature>
<evidence type="ECO:0000256" key="1">
    <source>
        <dbReference type="SAM" id="MobiDB-lite"/>
    </source>
</evidence>
<organism evidence="2 3">
    <name type="scientific">Asanoa hainanensis</name>
    <dbReference type="NCBI Taxonomy" id="560556"/>
    <lineage>
        <taxon>Bacteria</taxon>
        <taxon>Bacillati</taxon>
        <taxon>Actinomycetota</taxon>
        <taxon>Actinomycetes</taxon>
        <taxon>Micromonosporales</taxon>
        <taxon>Micromonosporaceae</taxon>
        <taxon>Asanoa</taxon>
    </lineage>
</organism>
<evidence type="ECO:0000313" key="3">
    <source>
        <dbReference type="Proteomes" id="UP000198362"/>
    </source>
</evidence>
<sequence length="91" mass="10082">MLDINEVDWASFETPVKVRWRGDEDGRLVTCDEELRQALAEAERDAARQPLIAVVTLQDGDSLSMAVAGQPRPPNCGRPPPGQETIERWPG</sequence>